<dbReference type="EMBL" id="JAJAUY010000077">
    <property type="protein sequence ID" value="MCB5181512.1"/>
    <property type="molecule type" value="Genomic_DNA"/>
</dbReference>
<dbReference type="SUPFAM" id="SSF47413">
    <property type="entry name" value="lambda repressor-like DNA-binding domains"/>
    <property type="match status" value="1"/>
</dbReference>
<dbReference type="PROSITE" id="PS50943">
    <property type="entry name" value="HTH_CROC1"/>
    <property type="match status" value="1"/>
</dbReference>
<proteinExistence type="predicted"/>
<organism evidence="2 3">
    <name type="scientific">Streptomyces antimicrobicus</name>
    <dbReference type="NCBI Taxonomy" id="2883108"/>
    <lineage>
        <taxon>Bacteria</taxon>
        <taxon>Bacillati</taxon>
        <taxon>Actinomycetota</taxon>
        <taxon>Actinomycetes</taxon>
        <taxon>Kitasatosporales</taxon>
        <taxon>Streptomycetaceae</taxon>
        <taxon>Streptomyces</taxon>
    </lineage>
</organism>
<name>A0ABS8BA55_9ACTN</name>
<evidence type="ECO:0000259" key="1">
    <source>
        <dbReference type="PROSITE" id="PS50943"/>
    </source>
</evidence>
<dbReference type="RefSeq" id="WP_226728595.1">
    <property type="nucleotide sequence ID" value="NZ_JAJAUY010000077.1"/>
</dbReference>
<reference evidence="2 3" key="1">
    <citation type="submission" date="2021-10" db="EMBL/GenBank/DDBJ databases">
        <title>Streptomyces sp. strain SMC 277, a novel streptomycete isolated from soil.</title>
        <authorList>
            <person name="Chanama M."/>
        </authorList>
    </citation>
    <scope>NUCLEOTIDE SEQUENCE [LARGE SCALE GENOMIC DNA]</scope>
    <source>
        <strain evidence="2 3">SMC 277</strain>
    </source>
</reference>
<dbReference type="InterPro" id="IPR001387">
    <property type="entry name" value="Cro/C1-type_HTH"/>
</dbReference>
<comment type="caution">
    <text evidence="2">The sequence shown here is derived from an EMBL/GenBank/DDBJ whole genome shotgun (WGS) entry which is preliminary data.</text>
</comment>
<accession>A0ABS8BA55</accession>
<evidence type="ECO:0000313" key="3">
    <source>
        <dbReference type="Proteomes" id="UP001199054"/>
    </source>
</evidence>
<dbReference type="SMART" id="SM00530">
    <property type="entry name" value="HTH_XRE"/>
    <property type="match status" value="1"/>
</dbReference>
<dbReference type="CDD" id="cd00093">
    <property type="entry name" value="HTH_XRE"/>
    <property type="match status" value="1"/>
</dbReference>
<dbReference type="Pfam" id="PF01381">
    <property type="entry name" value="HTH_3"/>
    <property type="match status" value="1"/>
</dbReference>
<dbReference type="Gene3D" id="1.10.260.40">
    <property type="entry name" value="lambda repressor-like DNA-binding domains"/>
    <property type="match status" value="1"/>
</dbReference>
<evidence type="ECO:0000313" key="2">
    <source>
        <dbReference type="EMBL" id="MCB5181512.1"/>
    </source>
</evidence>
<feature type="domain" description="HTH cro/C1-type" evidence="1">
    <location>
        <begin position="7"/>
        <end position="67"/>
    </location>
</feature>
<protein>
    <submittedName>
        <fullName evidence="2">Helix-turn-helix domain-containing protein</fullName>
    </submittedName>
</protein>
<gene>
    <name evidence="2" type="ORF">LG632_19250</name>
</gene>
<keyword evidence="3" id="KW-1185">Reference proteome</keyword>
<dbReference type="InterPro" id="IPR010982">
    <property type="entry name" value="Lambda_DNA-bd_dom_sf"/>
</dbReference>
<sequence length="367" mass="39775">MDIGELIRELRTAQGWSQGRLANEINAVHGTTLTREYIARWERGTVRPRTFYLAALSRVLDVPLAVLEDPMMRRTFLTDMAGTAIAPVVASDLLARGFAARLAGGPTEEAWEERLAAYGTDYMSLGAADIQRRVAGDLVVVQQQLDTPRLWSAAARLMTLYAKTFPGSDGSAAVRWYRMAATAADQSADQATRVWVRGRAAIALGYEGASLGVADVLAHQALALSDRPSLGRLNALYGLAHAAALRGDRATALALDAEGRRTFDAVGSEEQTSDYAVPWWRLNVFRSLLLARLGEERAATDAQDQALAALPAQLPRFATHLELHRGLMLVRAGDRAGGIAHATAAMDALPPERHSLTLRMLVNEIKA</sequence>
<dbReference type="Proteomes" id="UP001199054">
    <property type="component" value="Unassembled WGS sequence"/>
</dbReference>